<gene>
    <name evidence="1" type="ORF">J2R98_000512</name>
</gene>
<dbReference type="EMBL" id="JAUSUP010000001">
    <property type="protein sequence ID" value="MDQ0350709.1"/>
    <property type="molecule type" value="Genomic_DNA"/>
</dbReference>
<protein>
    <submittedName>
        <fullName evidence="1">5-methylcytosine-specific restriction endonuclease McrA</fullName>
    </submittedName>
</protein>
<evidence type="ECO:0000313" key="1">
    <source>
        <dbReference type="EMBL" id="MDQ0350709.1"/>
    </source>
</evidence>
<organism evidence="1 2">
    <name type="scientific">Alkalibacillus filiformis</name>
    <dbReference type="NCBI Taxonomy" id="200990"/>
    <lineage>
        <taxon>Bacteria</taxon>
        <taxon>Bacillati</taxon>
        <taxon>Bacillota</taxon>
        <taxon>Bacilli</taxon>
        <taxon>Bacillales</taxon>
        <taxon>Bacillaceae</taxon>
        <taxon>Alkalibacillus</taxon>
    </lineage>
</organism>
<keyword evidence="1" id="KW-0540">Nuclease</keyword>
<sequence length="62" mass="7262">MREAIKQRDNYKCQECTWLGFVKTGRKKIQLAADHINVLEEYPELALDEGNLETLVERKPTK</sequence>
<evidence type="ECO:0000313" key="2">
    <source>
        <dbReference type="Proteomes" id="UP001236723"/>
    </source>
</evidence>
<keyword evidence="2" id="KW-1185">Reference proteome</keyword>
<dbReference type="RefSeq" id="WP_307065802.1">
    <property type="nucleotide sequence ID" value="NZ_JAUSUP010000001.1"/>
</dbReference>
<comment type="caution">
    <text evidence="1">The sequence shown here is derived from an EMBL/GenBank/DDBJ whole genome shotgun (WGS) entry which is preliminary data.</text>
</comment>
<keyword evidence="1" id="KW-0378">Hydrolase</keyword>
<dbReference type="GO" id="GO:0004519">
    <property type="term" value="F:endonuclease activity"/>
    <property type="evidence" value="ECO:0007669"/>
    <property type="project" value="UniProtKB-KW"/>
</dbReference>
<keyword evidence="1" id="KW-0255">Endonuclease</keyword>
<proteinExistence type="predicted"/>
<reference evidence="1 2" key="1">
    <citation type="submission" date="2023-07" db="EMBL/GenBank/DDBJ databases">
        <title>Genomic Encyclopedia of Type Strains, Phase IV (KMG-IV): sequencing the most valuable type-strain genomes for metagenomic binning, comparative biology and taxonomic classification.</title>
        <authorList>
            <person name="Goeker M."/>
        </authorList>
    </citation>
    <scope>NUCLEOTIDE SEQUENCE [LARGE SCALE GENOMIC DNA]</scope>
    <source>
        <strain evidence="1 2">DSM 15448</strain>
    </source>
</reference>
<name>A0ABU0DQV0_9BACI</name>
<dbReference type="Proteomes" id="UP001236723">
    <property type="component" value="Unassembled WGS sequence"/>
</dbReference>
<accession>A0ABU0DQV0</accession>